<accession>A0A428Z2R1</accession>
<organism evidence="1 2">
    <name type="scientific">Kibdelosporangium aridum</name>
    <dbReference type="NCBI Taxonomy" id="2030"/>
    <lineage>
        <taxon>Bacteria</taxon>
        <taxon>Bacillati</taxon>
        <taxon>Actinomycetota</taxon>
        <taxon>Actinomycetes</taxon>
        <taxon>Pseudonocardiales</taxon>
        <taxon>Pseudonocardiaceae</taxon>
        <taxon>Kibdelosporangium</taxon>
    </lineage>
</organism>
<sequence>MAGGGEQDGDRGARELGDRLGQLKVTSGLSYDRIGRKVHLSKSAVHRYCTGASVPREFGVVERIALACGASRHDMAVLYQLWLRATTPVADAGADSPSPAPALVRPESVRHIRPRRRPLAAAVIVVLLASLLVASTSGDSRFVHADPPQQSIAGQAWTLPPARVKSELFGVTINSATGAMPAFRVGAVRFWDGGTRWSETQRQRGEFDWMTLDRLVGGAEKAGLPALFVFGSTPKWASPNGRAGPYPDGTSAPPADLADWDLFVRAVAERYRGRIEAYELWVLANDHRFYTGSVETLVEMTRRASQIIRATDPSATVVCPGMGRLQTEEGLSFLRRFIELDGYDHCDVAGIKLFRPNASDPPEVMLDLTPAIDRLMHDAGVHPRLWSTGTDYSIATQPQLDEVTARNYAVRSFLVGMFARKVNLERFYFYNWGGTKIPIVLQPVGGVPTSAALAVEQLQRWLHNASIHSCGKGVGVNLPGNVFECVYSVTDSDRTYDATIRWTDKATAAISAHPHMYEVRYLDGTVKTVQAGDTLTITEEPVLIASNPRAPR</sequence>
<dbReference type="PANTHER" id="PTHR12631:SF10">
    <property type="entry name" value="BETA-XYLOSIDASE-LIKE PROTEIN-RELATED"/>
    <property type="match status" value="1"/>
</dbReference>
<dbReference type="OrthoDB" id="7180791at2"/>
<dbReference type="SUPFAM" id="SSF51445">
    <property type="entry name" value="(Trans)glycosidases"/>
    <property type="match status" value="1"/>
</dbReference>
<proteinExistence type="predicted"/>
<dbReference type="RefSeq" id="WP_051795113.1">
    <property type="nucleotide sequence ID" value="NZ_QHKI01000031.1"/>
</dbReference>
<gene>
    <name evidence="1" type="ORF">DMH04_30735</name>
</gene>
<name>A0A428Z2R1_KIBAR</name>
<evidence type="ECO:0000313" key="2">
    <source>
        <dbReference type="Proteomes" id="UP000287547"/>
    </source>
</evidence>
<dbReference type="GO" id="GO:0004553">
    <property type="term" value="F:hydrolase activity, hydrolyzing O-glycosyl compounds"/>
    <property type="evidence" value="ECO:0007669"/>
    <property type="project" value="TreeGrafter"/>
</dbReference>
<protein>
    <submittedName>
        <fullName evidence="1">Cobalamin ABC transporter substrate-binding protein</fullName>
    </submittedName>
</protein>
<dbReference type="AlphaFoldDB" id="A0A428Z2R1"/>
<dbReference type="Gene3D" id="3.20.20.80">
    <property type="entry name" value="Glycosidases"/>
    <property type="match status" value="1"/>
</dbReference>
<evidence type="ECO:0000313" key="1">
    <source>
        <dbReference type="EMBL" id="RSM79980.1"/>
    </source>
</evidence>
<dbReference type="EMBL" id="QHKI01000031">
    <property type="protein sequence ID" value="RSM79980.1"/>
    <property type="molecule type" value="Genomic_DNA"/>
</dbReference>
<dbReference type="Proteomes" id="UP000287547">
    <property type="component" value="Unassembled WGS sequence"/>
</dbReference>
<dbReference type="Pfam" id="PF13560">
    <property type="entry name" value="HTH_31"/>
    <property type="match status" value="1"/>
</dbReference>
<comment type="caution">
    <text evidence="1">The sequence shown here is derived from an EMBL/GenBank/DDBJ whole genome shotgun (WGS) entry which is preliminary data.</text>
</comment>
<reference evidence="1 2" key="1">
    <citation type="submission" date="2018-05" db="EMBL/GenBank/DDBJ databases">
        <title>Evolution of GPA BGCs.</title>
        <authorList>
            <person name="Waglechner N."/>
            <person name="Wright G.D."/>
        </authorList>
    </citation>
    <scope>NUCLEOTIDE SEQUENCE [LARGE SCALE GENOMIC DNA]</scope>
    <source>
        <strain evidence="1 2">A82846</strain>
    </source>
</reference>
<dbReference type="PANTHER" id="PTHR12631">
    <property type="entry name" value="ALPHA-L-IDURONIDASE"/>
    <property type="match status" value="1"/>
</dbReference>
<dbReference type="InterPro" id="IPR051923">
    <property type="entry name" value="Glycosyl_Hydrolase_39"/>
</dbReference>
<dbReference type="InterPro" id="IPR017853">
    <property type="entry name" value="GH"/>
</dbReference>